<feature type="compositionally biased region" description="Polar residues" evidence="20">
    <location>
        <begin position="878"/>
        <end position="891"/>
    </location>
</feature>
<evidence type="ECO:0000256" key="17">
    <source>
        <dbReference type="ARBA" id="ARBA00036634"/>
    </source>
</evidence>
<evidence type="ECO:0000256" key="20">
    <source>
        <dbReference type="SAM" id="MobiDB-lite"/>
    </source>
</evidence>
<keyword evidence="15" id="KW-0325">Glycoprotein</keyword>
<evidence type="ECO:0000256" key="16">
    <source>
        <dbReference type="ARBA" id="ARBA00023303"/>
    </source>
</evidence>
<feature type="transmembrane region" description="Helical" evidence="21">
    <location>
        <begin position="1122"/>
        <end position="1144"/>
    </location>
</feature>
<dbReference type="GO" id="GO:0005891">
    <property type="term" value="C:voltage-gated calcium channel complex"/>
    <property type="evidence" value="ECO:0007669"/>
    <property type="project" value="InterPro"/>
</dbReference>
<feature type="transmembrane region" description="Helical" evidence="21">
    <location>
        <begin position="128"/>
        <end position="147"/>
    </location>
</feature>
<keyword evidence="8" id="KW-0677">Repeat</keyword>
<keyword evidence="24" id="KW-1185">Reference proteome</keyword>
<gene>
    <name evidence="23" type="ORF">PODLI_1B012616</name>
</gene>
<dbReference type="FunFam" id="1.10.287.70:FF:000023">
    <property type="entry name" value="Voltage-dependent R-type calcium channel subunit alpha"/>
    <property type="match status" value="1"/>
</dbReference>
<comment type="similarity">
    <text evidence="19">Belongs to the calcium channel alpha-1 subunit (TC 1.A.1.11) family.</text>
</comment>
<feature type="compositionally biased region" description="Basic residues" evidence="20">
    <location>
        <begin position="778"/>
        <end position="790"/>
    </location>
</feature>
<evidence type="ECO:0000256" key="21">
    <source>
        <dbReference type="SAM" id="Phobius"/>
    </source>
</evidence>
<dbReference type="SMART" id="SM01062">
    <property type="entry name" value="Ca_chan_IQ"/>
    <property type="match status" value="1"/>
</dbReference>
<feature type="transmembrane region" description="Helical" evidence="21">
    <location>
        <begin position="1439"/>
        <end position="1457"/>
    </location>
</feature>
<dbReference type="Gene3D" id="6.10.250.2180">
    <property type="match status" value="1"/>
</dbReference>
<feature type="region of interest" description="Disordered" evidence="20">
    <location>
        <begin position="623"/>
        <end position="896"/>
    </location>
</feature>
<dbReference type="SUPFAM" id="SSF81324">
    <property type="entry name" value="Voltage-gated potassium channels"/>
    <property type="match status" value="4"/>
</dbReference>
<evidence type="ECO:0000256" key="18">
    <source>
        <dbReference type="PIRSR" id="PIRSR602077-1"/>
    </source>
</evidence>
<feature type="transmembrane region" description="Helical" evidence="21">
    <location>
        <begin position="1532"/>
        <end position="1556"/>
    </location>
</feature>
<dbReference type="InterPro" id="IPR002048">
    <property type="entry name" value="EF_hand_dom"/>
</dbReference>
<sequence>MILATIIANCIVLALEQHLPEDDKTPMSRRLEKTEPYFIGIFCFEAGIKIVALGFVFHKGSYLRNGWNVMDFIVVLSGILATAGTHFNTHVDLRTLRAVRVLRPLKLVSGIPSLQIVLKSIMKAMVPLLQIGLLLFFAILMFAIIGLEFYSGKLHRACYVNNSGELQELDPPHPCGVQGCPAGYECREWIGPNDGITQFDNILFAVLTVFQCITMEGWTTVLYNTNDALGATWNWLYFIPLIIIGSFFVLNLVLGVLSGEFAKERERVENRRAFMKLRRQQQIERELNGYRAWIDKAEEVMLAEENKNSGTSALEVLRRATIKRNRTEVMNRDSSDERVDISSVGTPLARASIKSAKLDGASYFRHKERLLRISVRHMVKSQVFYWLVLSIVALNTACVAIVHHSQPPWLTHLLYYAEFIFLGLFLLEMSLKMYGMGPRLYFHSSFNCFDCGVTVGSIFEVVWTIFRPGTSFGISVLRALRLLRIFKITKYWASLRNLVVSLMSSMKSIISLLFLLFLFIVVFALLGMQLFGGRFNFMDGTPSANFDTFPAAIMTVFQILTGEDWNEVMYNGIRSQGGVSSGMWSSIYFIILTLFGNYTLLNVFLAIAVDNLANAQELTKDEQEEEEAFNQKHALQKAKEVSPMSAPNMPAIERERRRRHHMSVWEQRTSQLRRHMQMSSQEGINKDDPSLLNPHANAFRRRRLLENSGLEKNEEERTERSERANEEGPALQIPGSNPCPGSKEDQKSAWHHKSFHGNCDLNEQEGGASVTFEDRARLRQSQRRSRHRRVRTEAKENRSASQEAGPEAVSPAEGEQNQEQKKNEEEKEGLIEKESVVGEELKRTNEAPAKDAEFAVAPQEPSSSEGRLELDKGKDASPTEQDGSSLDTSEQALLGDLPMETGRTISRSEPDLSSVTTNLEKATESTTIMIDVQDSAVVQISNKTDGEASPLKEAETKEEEEAEAEKKKKKQKKKKPMGKPMVPHSSMFIFSTTNPIRRVCHYIVNLRYFEMCILLVIAASSIALAAEDPVLTNSERNKVLRYFDYVFTGVFTFEMVIKVRNKGKNRETNGKMVDDRSGINPARRLLFPRSLEHPGLHCGGRSPDGLCLGAVFDCVVTSLKNVFNILIVYKLFMFIFAVIAVQLFKGKFFYCTDSSKDTEKDCIGHYVDHEKNTMEVKCRKWKRHEFHYDNIMWALLTLFTVSTGEGWPQVLQHSVDVTEEDRGPSRSNRMEMSIFYVVYFVVFPFFFVNIFVALIIITFQEQGDKMMEECSLEKNERACIDFAISAKPLTRYMPQNRHTFQYRVWHFVVSPSFEYTIMAMIALNTVVLMMKYYSAPYTYELALKYLNIAFTMVFSLECVLKIIAFGFLNYFRDTWNIFDFITVIGSITEIILTDSKLVNTSSFNMSFLKLFRAARLIKLLRQGYTIRILLWTFVQSFKALPYVCLLIAMLFFIYAIIGMQVFGNIKLDEESHINRHNNFRSFLGSLMLLFRSATGEAWQEIMLSCLEGKGCESDTTATSGQNENERCGTNLAYVYFVSFIFFCSFLMLNLFVAVIMDNFEYLTRDSSILGPHHLDEFVRIWAEYDRAACGRIHYTEMYEMLTLMSPPLGLGKRCPSKVAYKRLVLMNMPVAEDNTVHFSSTLMALIRTALDIKIAKGGADWQQLDSELQKEILTIWPHLSQKMLDLLVPMPKTTDLTVGKIYAAMMIMDYYKQSKAKKQRQQLEEQKNAPMFQRMEPSSLPQEIISNAKALPYLQQDTLSGLSSRSGFPSLSPLSPQEIFQLACMDPSHGEYQEQQSLEPEVREFKRVQPSNCGSYLPVDTQERAVSGRASSMPRLTVDPQVVTDPGSMRRSFSTIRDKRTNTSWLDEFSMERSSENTYKSRRRSYHSALHLSSRRLNTDSGHRSDTHRSGGRERGRSKERKHLLSPDISRCNSEERSPQADGDSPERHQSRSPSEGRSQTPNRQGTGSLSESSIPSLSDTSTPRRSRRQLPPVPPKPRPLISYAAMMQHCGDISPQPDDSEGGSPLLSGVLETNNTCLTESSSSPQGKQSLLSTPQRYISEPYLMLQDDSHASDCGEEETLTFEAAVATSLGRSNTIAAGPRSRHSWQMPNGHYRRRRRGASQGVMCGAGIDVLSDTEEDDKC</sequence>
<keyword evidence="14" id="KW-1015">Disulfide bond</keyword>
<dbReference type="GO" id="GO:0045202">
    <property type="term" value="C:synapse"/>
    <property type="evidence" value="ECO:0007669"/>
    <property type="project" value="GOC"/>
</dbReference>
<evidence type="ECO:0000256" key="3">
    <source>
        <dbReference type="ARBA" id="ARBA00022553"/>
    </source>
</evidence>
<dbReference type="FunFam" id="1.10.287.70:FF:000025">
    <property type="entry name" value="Voltage-dependent R-type calcium channel subunit alpha"/>
    <property type="match status" value="1"/>
</dbReference>
<comment type="function">
    <text evidence="19">Voltage-sensitive calcium channels (VSCC) mediate the entry of calcium ions into excitable cells and are also involved in a variety of calcium-dependent processes, including muscle contraction, hormone or neurotransmitter release, gene expression, cell motility, cell division and cell death. The isoform alpha-1E gives rise to R-type calcium currents.</text>
</comment>
<feature type="region of interest" description="Disordered" evidence="20">
    <location>
        <begin position="943"/>
        <end position="980"/>
    </location>
</feature>
<reference evidence="23" key="1">
    <citation type="submission" date="2022-12" db="EMBL/GenBank/DDBJ databases">
        <authorList>
            <person name="Alioto T."/>
            <person name="Alioto T."/>
            <person name="Gomez Garrido J."/>
        </authorList>
    </citation>
    <scope>NUCLEOTIDE SEQUENCE</scope>
</reference>
<evidence type="ECO:0000313" key="23">
    <source>
        <dbReference type="EMBL" id="CAI5776546.1"/>
    </source>
</evidence>
<dbReference type="GO" id="GO:0008331">
    <property type="term" value="F:high voltage-gated calcium channel activity"/>
    <property type="evidence" value="ECO:0007669"/>
    <property type="project" value="TreeGrafter"/>
</dbReference>
<evidence type="ECO:0000256" key="14">
    <source>
        <dbReference type="ARBA" id="ARBA00023157"/>
    </source>
</evidence>
<dbReference type="Gene3D" id="1.20.120.350">
    <property type="entry name" value="Voltage-gated potassium channels. Chain C"/>
    <property type="match status" value="4"/>
</dbReference>
<feature type="transmembrane region" description="Helical" evidence="21">
    <location>
        <begin position="409"/>
        <end position="427"/>
    </location>
</feature>
<protein>
    <recommendedName>
        <fullName evidence="19">Voltage-dependent R-type calcium channel subunit alpha</fullName>
    </recommendedName>
</protein>
<dbReference type="Proteomes" id="UP001178461">
    <property type="component" value="Chromosome 6"/>
</dbReference>
<keyword evidence="5 19" id="KW-0107">Calcium channel</keyword>
<evidence type="ECO:0000256" key="10">
    <source>
        <dbReference type="ARBA" id="ARBA00022882"/>
    </source>
</evidence>
<feature type="compositionally biased region" description="Basic residues" evidence="20">
    <location>
        <begin position="967"/>
        <end position="977"/>
    </location>
</feature>
<dbReference type="FunFam" id="1.10.238.10:FF:000063">
    <property type="entry name" value="Voltage-dependent N-type calcium channel subunit alpha"/>
    <property type="match status" value="1"/>
</dbReference>
<dbReference type="PANTHER" id="PTHR45628">
    <property type="entry name" value="VOLTAGE-DEPENDENT CALCIUM CHANNEL TYPE A SUBUNIT ALPHA-1"/>
    <property type="match status" value="1"/>
</dbReference>
<dbReference type="Pfam" id="PF08763">
    <property type="entry name" value="Ca_chan_IQ"/>
    <property type="match status" value="1"/>
</dbReference>
<feature type="transmembrane region" description="Helical" evidence="21">
    <location>
        <begin position="69"/>
        <end position="87"/>
    </location>
</feature>
<feature type="transmembrane region" description="Helical" evidence="21">
    <location>
        <begin position="202"/>
        <end position="223"/>
    </location>
</feature>
<feature type="transmembrane region" description="Helical" evidence="21">
    <location>
        <begin position="383"/>
        <end position="403"/>
    </location>
</feature>
<feature type="transmembrane region" description="Helical" evidence="21">
    <location>
        <begin position="1315"/>
        <end position="1333"/>
    </location>
</feature>
<dbReference type="InterPro" id="IPR027359">
    <property type="entry name" value="Volt_channel_dom_sf"/>
</dbReference>
<dbReference type="InterPro" id="IPR002077">
    <property type="entry name" value="VDCCAlpha1"/>
</dbReference>
<keyword evidence="2" id="KW-0813">Transport</keyword>
<feature type="compositionally biased region" description="Basic and acidic residues" evidence="20">
    <location>
        <begin position="944"/>
        <end position="955"/>
    </location>
</feature>
<keyword evidence="6 21" id="KW-0812">Transmembrane</keyword>
<dbReference type="FunFam" id="1.20.120.350:FF:000011">
    <property type="entry name" value="Voltage-dependent N-type calcium channel subunit alpha"/>
    <property type="match status" value="1"/>
</dbReference>
<evidence type="ECO:0000256" key="9">
    <source>
        <dbReference type="ARBA" id="ARBA00022837"/>
    </source>
</evidence>
<feature type="transmembrane region" description="Helical" evidence="21">
    <location>
        <begin position="235"/>
        <end position="257"/>
    </location>
</feature>
<dbReference type="InterPro" id="IPR014873">
    <property type="entry name" value="VDCC_a1su_IQ"/>
</dbReference>
<dbReference type="FunFam" id="1.20.120.350:FF:000015">
    <property type="entry name" value="Voltage-dependent N-type calcium channel subunit alpha"/>
    <property type="match status" value="1"/>
</dbReference>
<feature type="transmembrane region" description="Helical" evidence="21">
    <location>
        <begin position="1006"/>
        <end position="1026"/>
    </location>
</feature>
<feature type="compositionally biased region" description="Basic and acidic residues" evidence="20">
    <location>
        <begin position="1933"/>
        <end position="1950"/>
    </location>
</feature>
<dbReference type="InterPro" id="IPR050599">
    <property type="entry name" value="VDCC_alpha-1_subunit"/>
</dbReference>
<keyword evidence="7 18" id="KW-0479">Metal-binding</keyword>
<dbReference type="InterPro" id="IPR005821">
    <property type="entry name" value="Ion_trans_dom"/>
</dbReference>
<comment type="subcellular location">
    <subcellularLocation>
        <location evidence="1 19">Membrane</location>
        <topology evidence="1 19">Multi-pass membrane protein</topology>
    </subcellularLocation>
</comment>
<feature type="transmembrane region" description="Helical" evidence="21">
    <location>
        <begin position="1374"/>
        <end position="1392"/>
    </location>
</feature>
<keyword evidence="12" id="KW-0406">Ion transport</keyword>
<accession>A0AA35P5P3</accession>
<dbReference type="Pfam" id="PF00520">
    <property type="entry name" value="Ion_trans"/>
    <property type="match status" value="5"/>
</dbReference>
<proteinExistence type="inferred from homology"/>
<feature type="binding site" evidence="18">
    <location>
        <position position="1205"/>
    </location>
    <ligand>
        <name>Ca(2+)</name>
        <dbReference type="ChEBI" id="CHEBI:29108"/>
    </ligand>
</feature>
<evidence type="ECO:0000259" key="22">
    <source>
        <dbReference type="PROSITE" id="PS50222"/>
    </source>
</evidence>
<feature type="transmembrane region" description="Helical" evidence="21">
    <location>
        <begin position="1234"/>
        <end position="1259"/>
    </location>
</feature>
<feature type="transmembrane region" description="Helical" evidence="21">
    <location>
        <begin position="1345"/>
        <end position="1368"/>
    </location>
</feature>
<dbReference type="InterPro" id="IPR031649">
    <property type="entry name" value="GPHH_dom"/>
</dbReference>
<dbReference type="Gene3D" id="1.10.287.70">
    <property type="match status" value="4"/>
</dbReference>
<dbReference type="FunFam" id="1.20.120.350:FF:000001">
    <property type="entry name" value="Voltage-dependent L-type calcium channel subunit alpha"/>
    <property type="match status" value="1"/>
</dbReference>
<feature type="compositionally biased region" description="Basic and acidic residues" evidence="20">
    <location>
        <begin position="818"/>
        <end position="853"/>
    </location>
</feature>
<feature type="transmembrane region" description="Helical" evidence="21">
    <location>
        <begin position="38"/>
        <end position="57"/>
    </location>
</feature>
<dbReference type="PRINTS" id="PR00167">
    <property type="entry name" value="CACHANNEL"/>
</dbReference>
<dbReference type="Pfam" id="PF16905">
    <property type="entry name" value="GPHH"/>
    <property type="match status" value="1"/>
</dbReference>
<keyword evidence="3" id="KW-0597">Phosphoprotein</keyword>
<dbReference type="GO" id="GO:0005509">
    <property type="term" value="F:calcium ion binding"/>
    <property type="evidence" value="ECO:0007669"/>
    <property type="project" value="InterPro"/>
</dbReference>
<evidence type="ECO:0000256" key="4">
    <source>
        <dbReference type="ARBA" id="ARBA00022568"/>
    </source>
</evidence>
<evidence type="ECO:0000256" key="11">
    <source>
        <dbReference type="ARBA" id="ARBA00022989"/>
    </source>
</evidence>
<dbReference type="PROSITE" id="PS50222">
    <property type="entry name" value="EF_HAND_2"/>
    <property type="match status" value="1"/>
</dbReference>
<keyword evidence="16" id="KW-0407">Ion channel</keyword>
<dbReference type="EMBL" id="OX395131">
    <property type="protein sequence ID" value="CAI5776546.1"/>
    <property type="molecule type" value="Genomic_DNA"/>
</dbReference>
<keyword evidence="9 18" id="KW-0106">Calcium</keyword>
<keyword evidence="10 19" id="KW-0851">Voltage-gated channel</keyword>
<evidence type="ECO:0000256" key="2">
    <source>
        <dbReference type="ARBA" id="ARBA00022448"/>
    </source>
</evidence>
<evidence type="ECO:0000256" key="1">
    <source>
        <dbReference type="ARBA" id="ARBA00004141"/>
    </source>
</evidence>
<dbReference type="GO" id="GO:0043025">
    <property type="term" value="C:neuronal cell body"/>
    <property type="evidence" value="ECO:0007669"/>
    <property type="project" value="TreeGrafter"/>
</dbReference>
<dbReference type="InterPro" id="IPR005449">
    <property type="entry name" value="VDCC_R_a1su"/>
</dbReference>
<feature type="compositionally biased region" description="Low complexity" evidence="20">
    <location>
        <begin position="1969"/>
        <end position="1984"/>
    </location>
</feature>
<feature type="compositionally biased region" description="Basic and acidic residues" evidence="20">
    <location>
        <begin position="709"/>
        <end position="726"/>
    </location>
</feature>
<evidence type="ECO:0000313" key="24">
    <source>
        <dbReference type="Proteomes" id="UP001178461"/>
    </source>
</evidence>
<dbReference type="FunFam" id="1.20.120.350:FF:000013">
    <property type="entry name" value="Voltage-dependent N-type calcium channel subunit alpha"/>
    <property type="match status" value="1"/>
</dbReference>
<dbReference type="GO" id="GO:0007268">
    <property type="term" value="P:chemical synaptic transmission"/>
    <property type="evidence" value="ECO:0007669"/>
    <property type="project" value="TreeGrafter"/>
</dbReference>
<keyword evidence="13 21" id="KW-0472">Membrane</keyword>
<feature type="compositionally biased region" description="Basic and acidic residues" evidence="20">
    <location>
        <begin position="1897"/>
        <end position="1917"/>
    </location>
</feature>
<feature type="transmembrane region" description="Helical" evidence="21">
    <location>
        <begin position="509"/>
        <end position="531"/>
    </location>
</feature>
<keyword evidence="4 19" id="KW-0109">Calcium transport</keyword>
<feature type="domain" description="EF-hand" evidence="22">
    <location>
        <begin position="1572"/>
        <end position="1607"/>
    </location>
</feature>
<name>A0AA35P5P3_9SAUR</name>
<evidence type="ECO:0000256" key="7">
    <source>
        <dbReference type="ARBA" id="ARBA00022723"/>
    </source>
</evidence>
<evidence type="ECO:0000256" key="19">
    <source>
        <dbReference type="RuleBase" id="RU003808"/>
    </source>
</evidence>
<keyword evidence="11 21" id="KW-1133">Transmembrane helix</keyword>
<evidence type="ECO:0000256" key="13">
    <source>
        <dbReference type="ARBA" id="ARBA00023136"/>
    </source>
</evidence>
<feature type="region of interest" description="Disordered" evidence="20">
    <location>
        <begin position="1871"/>
        <end position="2031"/>
    </location>
</feature>
<feature type="compositionally biased region" description="Polar residues" evidence="20">
    <location>
        <begin position="1952"/>
        <end position="1968"/>
    </location>
</feature>
<feature type="region of interest" description="Disordered" evidence="20">
    <location>
        <begin position="2098"/>
        <end position="2122"/>
    </location>
</feature>
<evidence type="ECO:0000256" key="5">
    <source>
        <dbReference type="ARBA" id="ARBA00022673"/>
    </source>
</evidence>
<evidence type="ECO:0000256" key="6">
    <source>
        <dbReference type="ARBA" id="ARBA00022692"/>
    </source>
</evidence>
<dbReference type="PANTHER" id="PTHR45628:SF5">
    <property type="entry name" value="VOLTAGE-DEPENDENT R-TYPE CALCIUM CHANNEL SUBUNIT ALPHA-1E"/>
    <property type="match status" value="1"/>
</dbReference>
<dbReference type="GO" id="GO:0098703">
    <property type="term" value="P:calcium ion import across plasma membrane"/>
    <property type="evidence" value="ECO:0007669"/>
    <property type="project" value="TreeGrafter"/>
</dbReference>
<comment type="catalytic activity">
    <reaction evidence="17">
        <text>Ca(2+)(in) = Ca(2+)(out)</text>
        <dbReference type="Rhea" id="RHEA:29671"/>
        <dbReference type="ChEBI" id="CHEBI:29108"/>
    </reaction>
</comment>
<feature type="binding site" evidence="18">
    <location>
        <position position="216"/>
    </location>
    <ligand>
        <name>Ca(2+)</name>
        <dbReference type="ChEBI" id="CHEBI:29108"/>
    </ligand>
</feature>
<feature type="binding site" evidence="18">
    <location>
        <position position="563"/>
    </location>
    <ligand>
        <name>Ca(2+)</name>
        <dbReference type="ChEBI" id="CHEBI:29108"/>
    </ligand>
</feature>
<feature type="compositionally biased region" description="Basic and acidic residues" evidence="20">
    <location>
        <begin position="866"/>
        <end position="877"/>
    </location>
</feature>
<dbReference type="PRINTS" id="PR01633">
    <property type="entry name" value="RVDCCALPHA1"/>
</dbReference>
<evidence type="ECO:0000256" key="8">
    <source>
        <dbReference type="ARBA" id="ARBA00022737"/>
    </source>
</evidence>
<dbReference type="Gene3D" id="6.10.250.2500">
    <property type="match status" value="1"/>
</dbReference>
<evidence type="ECO:0000256" key="15">
    <source>
        <dbReference type="ARBA" id="ARBA00023180"/>
    </source>
</evidence>
<evidence type="ECO:0000256" key="12">
    <source>
        <dbReference type="ARBA" id="ARBA00023065"/>
    </source>
</evidence>
<feature type="transmembrane region" description="Helical" evidence="21">
    <location>
        <begin position="587"/>
        <end position="609"/>
    </location>
</feature>
<organism evidence="23 24">
    <name type="scientific">Podarcis lilfordi</name>
    <name type="common">Lilford's wall lizard</name>
    <dbReference type="NCBI Taxonomy" id="74358"/>
    <lineage>
        <taxon>Eukaryota</taxon>
        <taxon>Metazoa</taxon>
        <taxon>Chordata</taxon>
        <taxon>Craniata</taxon>
        <taxon>Vertebrata</taxon>
        <taxon>Euteleostomi</taxon>
        <taxon>Lepidosauria</taxon>
        <taxon>Squamata</taxon>
        <taxon>Bifurcata</taxon>
        <taxon>Unidentata</taxon>
        <taxon>Episquamata</taxon>
        <taxon>Laterata</taxon>
        <taxon>Lacertibaenia</taxon>
        <taxon>Lacertidae</taxon>
        <taxon>Podarcis</taxon>
    </lineage>
</organism>